<organism evidence="13 14">
    <name type="scientific">Pseudoxanthobacter soli DSM 19599</name>
    <dbReference type="NCBI Taxonomy" id="1123029"/>
    <lineage>
        <taxon>Bacteria</taxon>
        <taxon>Pseudomonadati</taxon>
        <taxon>Pseudomonadota</taxon>
        <taxon>Alphaproteobacteria</taxon>
        <taxon>Hyphomicrobiales</taxon>
        <taxon>Segnochrobactraceae</taxon>
        <taxon>Pseudoxanthobacter</taxon>
    </lineage>
</organism>
<dbReference type="EMBL" id="FRXO01000007">
    <property type="protein sequence ID" value="SHO66685.1"/>
    <property type="molecule type" value="Genomic_DNA"/>
</dbReference>
<comment type="similarity">
    <text evidence="11">Belongs to the iron/ascorbate-dependent oxidoreductase family.</text>
</comment>
<keyword evidence="11" id="KW-0479">Metal-binding</keyword>
<dbReference type="GO" id="GO:0102276">
    <property type="term" value="F:2-oxoglutarate oxygenase/decarboxylase (ethylene-forming) activity"/>
    <property type="evidence" value="ECO:0007669"/>
    <property type="project" value="UniProtKB-EC"/>
</dbReference>
<dbReference type="OrthoDB" id="21825at2"/>
<dbReference type="InterPro" id="IPR044861">
    <property type="entry name" value="IPNS-like_FE2OG_OXY"/>
</dbReference>
<dbReference type="Pfam" id="PF03171">
    <property type="entry name" value="2OG-FeII_Oxy"/>
    <property type="match status" value="1"/>
</dbReference>
<comment type="cofactor">
    <cofactor evidence="1">
        <name>Fe(2+)</name>
        <dbReference type="ChEBI" id="CHEBI:29033"/>
    </cofactor>
</comment>
<dbReference type="InterPro" id="IPR027443">
    <property type="entry name" value="IPNS-like_sf"/>
</dbReference>
<proteinExistence type="inferred from homology"/>
<evidence type="ECO:0000256" key="7">
    <source>
        <dbReference type="ARBA" id="ARBA00031011"/>
    </source>
</evidence>
<dbReference type="Proteomes" id="UP000186406">
    <property type="component" value="Unassembled WGS sequence"/>
</dbReference>
<dbReference type="PRINTS" id="PR00682">
    <property type="entry name" value="IPNSYNTHASE"/>
</dbReference>
<dbReference type="SUPFAM" id="SSF51197">
    <property type="entry name" value="Clavaminate synthase-like"/>
    <property type="match status" value="1"/>
</dbReference>
<dbReference type="GO" id="GO:0009693">
    <property type="term" value="P:ethylene biosynthetic process"/>
    <property type="evidence" value="ECO:0007669"/>
    <property type="project" value="UniProtKB-KW"/>
</dbReference>
<dbReference type="InterPro" id="IPR050231">
    <property type="entry name" value="Iron_ascorbate_oxido_reductase"/>
</dbReference>
<evidence type="ECO:0000313" key="13">
    <source>
        <dbReference type="EMBL" id="SHO66685.1"/>
    </source>
</evidence>
<dbReference type="Pfam" id="PF14226">
    <property type="entry name" value="DIOX_N"/>
    <property type="match status" value="1"/>
</dbReference>
<feature type="domain" description="Fe2OG dioxygenase" evidence="12">
    <location>
        <begin position="181"/>
        <end position="282"/>
    </location>
</feature>
<dbReference type="PROSITE" id="PS51471">
    <property type="entry name" value="FE2OG_OXY"/>
    <property type="match status" value="1"/>
</dbReference>
<evidence type="ECO:0000256" key="11">
    <source>
        <dbReference type="RuleBase" id="RU003682"/>
    </source>
</evidence>
<keyword evidence="11" id="KW-0408">Iron</keyword>
<gene>
    <name evidence="13" type="ORF">SAMN02745172_03344</name>
</gene>
<dbReference type="InterPro" id="IPR005123">
    <property type="entry name" value="Oxoglu/Fe-dep_dioxygenase_dom"/>
</dbReference>
<comment type="catalytic activity">
    <reaction evidence="10">
        <text>L-arginine + 2-oxoglutarate + O2 = guanidine + L-glutamate 5-semialdehyde + succinate + CO2</text>
        <dbReference type="Rhea" id="RHEA:31535"/>
        <dbReference type="ChEBI" id="CHEBI:15379"/>
        <dbReference type="ChEBI" id="CHEBI:16526"/>
        <dbReference type="ChEBI" id="CHEBI:16810"/>
        <dbReference type="ChEBI" id="CHEBI:30031"/>
        <dbReference type="ChEBI" id="CHEBI:30087"/>
        <dbReference type="ChEBI" id="CHEBI:32682"/>
        <dbReference type="ChEBI" id="CHEBI:58066"/>
        <dbReference type="EC" id="1.14.20.7"/>
    </reaction>
</comment>
<dbReference type="Gene3D" id="2.60.120.330">
    <property type="entry name" value="B-lactam Antibiotic, Isopenicillin N Synthase, Chain"/>
    <property type="match status" value="1"/>
</dbReference>
<evidence type="ECO:0000313" key="14">
    <source>
        <dbReference type="Proteomes" id="UP000186406"/>
    </source>
</evidence>
<reference evidence="13 14" key="1">
    <citation type="submission" date="2016-12" db="EMBL/GenBank/DDBJ databases">
        <authorList>
            <person name="Song W.-J."/>
            <person name="Kurnit D.M."/>
        </authorList>
    </citation>
    <scope>NUCLEOTIDE SEQUENCE [LARGE SCALE GENOMIC DNA]</scope>
    <source>
        <strain evidence="13 14">DSM 19599</strain>
    </source>
</reference>
<protein>
    <recommendedName>
        <fullName evidence="5">2-oxoglutarate-dependent ethylene/succinate-forming enzyme</fullName>
        <ecNumber evidence="4">1.13.12.19</ecNumber>
        <ecNumber evidence="3">1.14.20.7</ecNumber>
    </recommendedName>
    <alternativeName>
        <fullName evidence="7">2-oxoglutarate dioxygenase (ethylene-forming)</fullName>
    </alternativeName>
    <alternativeName>
        <fullName evidence="8">2-oxoglutarate/L-arginine monooxygenase/decarboxylase (succinate-forming)</fullName>
    </alternativeName>
</protein>
<evidence type="ECO:0000256" key="5">
    <source>
        <dbReference type="ARBA" id="ARBA00019045"/>
    </source>
</evidence>
<comment type="pathway">
    <text evidence="2">Alkene biosynthesis; ethylene biosynthesis via 2-oxoglutarate.</text>
</comment>
<evidence type="ECO:0000256" key="4">
    <source>
        <dbReference type="ARBA" id="ARBA00012531"/>
    </source>
</evidence>
<dbReference type="GO" id="GO:0046872">
    <property type="term" value="F:metal ion binding"/>
    <property type="evidence" value="ECO:0007669"/>
    <property type="project" value="UniProtKB-KW"/>
</dbReference>
<name>A0A1M7ZP56_9HYPH</name>
<evidence type="ECO:0000256" key="2">
    <source>
        <dbReference type="ARBA" id="ARBA00004767"/>
    </source>
</evidence>
<evidence type="ECO:0000256" key="9">
    <source>
        <dbReference type="ARBA" id="ARBA00047725"/>
    </source>
</evidence>
<dbReference type="AlphaFoldDB" id="A0A1M7ZP56"/>
<dbReference type="InterPro" id="IPR026992">
    <property type="entry name" value="DIOX_N"/>
</dbReference>
<dbReference type="PANTHER" id="PTHR47990">
    <property type="entry name" value="2-OXOGLUTARATE (2OG) AND FE(II)-DEPENDENT OXYGENASE SUPERFAMILY PROTEIN-RELATED"/>
    <property type="match status" value="1"/>
</dbReference>
<dbReference type="EC" id="1.13.12.19" evidence="4"/>
<evidence type="ECO:0000256" key="8">
    <source>
        <dbReference type="ARBA" id="ARBA00031282"/>
    </source>
</evidence>
<evidence type="ECO:0000256" key="3">
    <source>
        <dbReference type="ARBA" id="ARBA00012293"/>
    </source>
</evidence>
<dbReference type="RefSeq" id="WP_073630786.1">
    <property type="nucleotide sequence ID" value="NZ_FRXO01000007.1"/>
</dbReference>
<keyword evidence="14" id="KW-1185">Reference proteome</keyword>
<evidence type="ECO:0000256" key="6">
    <source>
        <dbReference type="ARBA" id="ARBA00022666"/>
    </source>
</evidence>
<keyword evidence="6" id="KW-0266">Ethylene biosynthesis</keyword>
<evidence type="ECO:0000256" key="1">
    <source>
        <dbReference type="ARBA" id="ARBA00001954"/>
    </source>
</evidence>
<comment type="catalytic activity">
    <reaction evidence="9">
        <text>2-oxoglutarate + O2 + 2 H(+) = ethene + 3 CO2 + H2O</text>
        <dbReference type="Rhea" id="RHEA:31523"/>
        <dbReference type="ChEBI" id="CHEBI:15377"/>
        <dbReference type="ChEBI" id="CHEBI:15378"/>
        <dbReference type="ChEBI" id="CHEBI:15379"/>
        <dbReference type="ChEBI" id="CHEBI:16526"/>
        <dbReference type="ChEBI" id="CHEBI:16810"/>
        <dbReference type="ChEBI" id="CHEBI:18153"/>
        <dbReference type="EC" id="1.13.12.19"/>
    </reaction>
</comment>
<evidence type="ECO:0000259" key="12">
    <source>
        <dbReference type="PROSITE" id="PS51471"/>
    </source>
</evidence>
<evidence type="ECO:0000256" key="10">
    <source>
        <dbReference type="ARBA" id="ARBA00049359"/>
    </source>
</evidence>
<accession>A0A1M7ZP56</accession>
<keyword evidence="11" id="KW-0560">Oxidoreductase</keyword>
<sequence length="328" mass="36454">MNDAAAENPDRLPIVDLQNFAFDEAGADRIAAELDEIFRTIGFCYIANTGVAPELVDGIFEASRRFHAMPAEAKNAIAINEFHRGYMAPKTSVIVTSSVAKVTKPNNSESFMLMHEVAPDDPEWGKPLQGPNQWPADLPGFREAVTAYNGALETMSRRFTHLIARALGLDPAGLDSYFEKPTTYLRMLHYPSQPDAAPDEFGSAPHTDYGYITVLLQDGVGGLEVRRKDGNWLRATPVPGTFVVNVGDMLSRWTNGRWQSTPHRVKNVSSVDRYSVPFFFDPAMSNTIACLPTCIEPGESPRFEPVLYGDYVMERLNKNYQYRHAATG</sequence>
<dbReference type="EC" id="1.14.20.7" evidence="3"/>